<dbReference type="AlphaFoldDB" id="J0SCD7"/>
<keyword evidence="2" id="KW-1185">Reference proteome</keyword>
<evidence type="ECO:0000313" key="1">
    <source>
        <dbReference type="EMBL" id="EJG08399.1"/>
    </source>
</evidence>
<protein>
    <submittedName>
        <fullName evidence="1">Uncharacterized protein</fullName>
    </submittedName>
</protein>
<proteinExistence type="predicted"/>
<accession>J0SCD7</accession>
<evidence type="ECO:0000313" key="2">
    <source>
        <dbReference type="Proteomes" id="UP000005095"/>
    </source>
</evidence>
<gene>
    <name evidence="1" type="ORF">Metli_2462</name>
</gene>
<organism evidence="1 2">
    <name type="scientific">Methanofollis liminatans DSM 4140</name>
    <dbReference type="NCBI Taxonomy" id="28892"/>
    <lineage>
        <taxon>Archaea</taxon>
        <taxon>Methanobacteriati</taxon>
        <taxon>Methanobacteriota</taxon>
        <taxon>Stenosarchaea group</taxon>
        <taxon>Methanomicrobia</taxon>
        <taxon>Methanomicrobiales</taxon>
        <taxon>Methanomicrobiaceae</taxon>
        <taxon>Methanofollis</taxon>
    </lineage>
</organism>
<dbReference type="Proteomes" id="UP000005095">
    <property type="component" value="Chromosome"/>
</dbReference>
<reference evidence="1 2" key="1">
    <citation type="submission" date="2011-08" db="EMBL/GenBank/DDBJ databases">
        <title>The complete genome of Methanofollis liminatans DSM 4140.</title>
        <authorList>
            <consortium name="US DOE Joint Genome Institute (JGI-PGF)"/>
            <person name="Lucas S."/>
            <person name="Han J."/>
            <person name="Lapidus A."/>
            <person name="Bruce D."/>
            <person name="Goodwin L."/>
            <person name="Pitluck S."/>
            <person name="Peters L."/>
            <person name="Kyrpides N."/>
            <person name="Mavromatis K."/>
            <person name="Ivanova N."/>
            <person name="Mikhailova N."/>
            <person name="Lu M."/>
            <person name="Detter J.C."/>
            <person name="Tapia R."/>
            <person name="Han C."/>
            <person name="Land M."/>
            <person name="Hauser L."/>
            <person name="Markowitz V."/>
            <person name="Cheng J.-F."/>
            <person name="Hugenholtz P."/>
            <person name="Woyke T."/>
            <person name="Wu D."/>
            <person name="Spring S."/>
            <person name="Schuler E."/>
            <person name="Brambilla E."/>
            <person name="Klenk H.-P."/>
            <person name="Eisen J.A."/>
        </authorList>
    </citation>
    <scope>NUCLEOTIDE SEQUENCE [LARGE SCALE GENOMIC DNA]</scope>
    <source>
        <strain evidence="1 2">DSM 4140</strain>
    </source>
</reference>
<dbReference type="EMBL" id="CM001555">
    <property type="protein sequence ID" value="EJG08399.1"/>
    <property type="molecule type" value="Genomic_DNA"/>
</dbReference>
<name>J0SCD7_9EURY</name>
<sequence length="73" mass="8914">MKTPERETFVRGRAYISCIDRGYRMAKLVLIDVETGMRVRHVIRSMKQARRQQEWYETALGRRVRIEKVFERR</sequence>
<dbReference type="HOGENOM" id="CLU_2695802_0_0_2"/>